<dbReference type="AlphaFoldDB" id="A0A0L6VTQ8"/>
<dbReference type="VEuPathDB" id="FungiDB:VP01_10703g1"/>
<reference evidence="2 3" key="1">
    <citation type="submission" date="2015-08" db="EMBL/GenBank/DDBJ databases">
        <title>Next Generation Sequencing and Analysis of the Genome of Puccinia sorghi L Schw, the Causal Agent of Maize Common Rust.</title>
        <authorList>
            <person name="Rochi L."/>
            <person name="Burguener G."/>
            <person name="Darino M."/>
            <person name="Turjanski A."/>
            <person name="Kreff E."/>
            <person name="Dieguez M.J."/>
            <person name="Sacco F."/>
        </authorList>
    </citation>
    <scope>NUCLEOTIDE SEQUENCE [LARGE SCALE GENOMIC DNA]</scope>
    <source>
        <strain evidence="2 3">RO10H11247</strain>
    </source>
</reference>
<proteinExistence type="predicted"/>
<dbReference type="Pfam" id="PF22936">
    <property type="entry name" value="Pol_BBD"/>
    <property type="match status" value="1"/>
</dbReference>
<accession>A0A0L6VTQ8</accession>
<organism evidence="2 3">
    <name type="scientific">Puccinia sorghi</name>
    <dbReference type="NCBI Taxonomy" id="27349"/>
    <lineage>
        <taxon>Eukaryota</taxon>
        <taxon>Fungi</taxon>
        <taxon>Dikarya</taxon>
        <taxon>Basidiomycota</taxon>
        <taxon>Pucciniomycotina</taxon>
        <taxon>Pucciniomycetes</taxon>
        <taxon>Pucciniales</taxon>
        <taxon>Pucciniaceae</taxon>
        <taxon>Puccinia</taxon>
    </lineage>
</organism>
<feature type="domain" description="Retrovirus-related Pol polyprotein from transposon TNT 1-94-like beta-barrel" evidence="1">
    <location>
        <begin position="33"/>
        <end position="78"/>
    </location>
</feature>
<dbReference type="InterPro" id="IPR054722">
    <property type="entry name" value="PolX-like_BBD"/>
</dbReference>
<evidence type="ECO:0000259" key="1">
    <source>
        <dbReference type="Pfam" id="PF22936"/>
    </source>
</evidence>
<comment type="caution">
    <text evidence="2">The sequence shown here is derived from an EMBL/GenBank/DDBJ whole genome shotgun (WGS) entry which is preliminary data.</text>
</comment>
<protein>
    <recommendedName>
        <fullName evidence="1">Retrovirus-related Pol polyprotein from transposon TNT 1-94-like beta-barrel domain-containing protein</fullName>
    </recommendedName>
</protein>
<keyword evidence="3" id="KW-1185">Reference proteome</keyword>
<dbReference type="EMBL" id="LAVV01000781">
    <property type="protein sequence ID" value="KNZ64071.1"/>
    <property type="molecule type" value="Genomic_DNA"/>
</dbReference>
<feature type="non-terminal residue" evidence="2">
    <location>
        <position position="91"/>
    </location>
</feature>
<name>A0A0L6VTQ8_9BASI</name>
<feature type="non-terminal residue" evidence="2">
    <location>
        <position position="1"/>
    </location>
</feature>
<gene>
    <name evidence="2" type="ORF">VP01_10703g1</name>
</gene>
<dbReference type="OrthoDB" id="1432733at2759"/>
<evidence type="ECO:0000313" key="3">
    <source>
        <dbReference type="Proteomes" id="UP000037035"/>
    </source>
</evidence>
<evidence type="ECO:0000313" key="2">
    <source>
        <dbReference type="EMBL" id="KNZ64071.1"/>
    </source>
</evidence>
<sequence length="91" mass="9440">PEASFAPAIRVAAADAHGIVDTGATNHLALFDGTVAATHVGSIRISSTPSTIKLKNVLYCPKVHSTLLSPGKLLDEGFKVDLSDGVMVIKD</sequence>
<dbReference type="Proteomes" id="UP000037035">
    <property type="component" value="Unassembled WGS sequence"/>
</dbReference>